<dbReference type="InterPro" id="IPR025662">
    <property type="entry name" value="Sigma_54_int_dom_ATP-bd_1"/>
</dbReference>
<organism evidence="7 8">
    <name type="scientific">Pseudohalioglobus lutimaris</name>
    <dbReference type="NCBI Taxonomy" id="1737061"/>
    <lineage>
        <taxon>Bacteria</taxon>
        <taxon>Pseudomonadati</taxon>
        <taxon>Pseudomonadota</taxon>
        <taxon>Gammaproteobacteria</taxon>
        <taxon>Cellvibrionales</taxon>
        <taxon>Halieaceae</taxon>
        <taxon>Pseudohalioglobus</taxon>
    </lineage>
</organism>
<evidence type="ECO:0000256" key="1">
    <source>
        <dbReference type="ARBA" id="ARBA00022741"/>
    </source>
</evidence>
<dbReference type="SMART" id="SM00382">
    <property type="entry name" value="AAA"/>
    <property type="match status" value="1"/>
</dbReference>
<dbReference type="PROSITE" id="PS00675">
    <property type="entry name" value="SIGMA54_INTERACT_1"/>
    <property type="match status" value="1"/>
</dbReference>
<proteinExistence type="predicted"/>
<keyword evidence="3" id="KW-0805">Transcription regulation</keyword>
<accession>A0A2N5X794</accession>
<keyword evidence="2" id="KW-0067">ATP-binding</keyword>
<evidence type="ECO:0000256" key="5">
    <source>
        <dbReference type="ARBA" id="ARBA00023163"/>
    </source>
</evidence>
<dbReference type="InterPro" id="IPR003593">
    <property type="entry name" value="AAA+_ATPase"/>
</dbReference>
<keyword evidence="5" id="KW-0804">Transcription</keyword>
<dbReference type="PANTHER" id="PTHR32071">
    <property type="entry name" value="TRANSCRIPTIONAL REGULATORY PROTEIN"/>
    <property type="match status" value="1"/>
</dbReference>
<sequence>MLDTHCGESTLPTLHHVVSGVNPQPQLQCTILFHPQVQRIGEQAILEDNLDQWVLGRYSPGFAAAGVETPGRPLDDPYISRRALQVSLQGNGILLQRPDRASRCRVQDVDLREQLQLDEASLARGVPLLLAHSVVLMLRLVDAPATSGAGIEIDTLVGGSRAMCALREQVRRAAASDQDVLVLGETGVGKELVAQAVCAGSRRATGPLVTVNMAAVPSALAAAFLFGNTRGAFSGAERARRGYFREADGGTLFLDEVGDTPEEVQPLLLRALQQREVQVVGGEIETVDVRVISATDAAIDQVECDFKSALRHRLGAIEIKVPPLRDHPEDIGSLLLHGLRLACDAEGCPERLPHEDSPPLQLAHWAGLFLRFASYNWPGNVRQLANFASQVVIASEQSPVIPPNLLAAFLATDTQSIPERKPVNPVRRMKDISQREFDDTMAAHGYEVRPVAEALGVSHQSVYRRIDKSTVYRRVSEVPAQELEAVLAVCAGEVSRCAAQLKVSESALRTRLCAAGSPAGF</sequence>
<keyword evidence="4" id="KW-0238">DNA-binding</keyword>
<dbReference type="PROSITE" id="PS00676">
    <property type="entry name" value="SIGMA54_INTERACT_2"/>
    <property type="match status" value="1"/>
</dbReference>
<dbReference type="GO" id="GO:0003677">
    <property type="term" value="F:DNA binding"/>
    <property type="evidence" value="ECO:0007669"/>
    <property type="project" value="UniProtKB-KW"/>
</dbReference>
<dbReference type="PANTHER" id="PTHR32071:SF117">
    <property type="entry name" value="PTS-DEPENDENT DIHYDROXYACETONE KINASE OPERON REGULATORY PROTEIN-RELATED"/>
    <property type="match status" value="1"/>
</dbReference>
<keyword evidence="1" id="KW-0547">Nucleotide-binding</keyword>
<dbReference type="Proteomes" id="UP000235005">
    <property type="component" value="Unassembled WGS sequence"/>
</dbReference>
<evidence type="ECO:0000256" key="2">
    <source>
        <dbReference type="ARBA" id="ARBA00022840"/>
    </source>
</evidence>
<keyword evidence="8" id="KW-1185">Reference proteome</keyword>
<dbReference type="InterPro" id="IPR025944">
    <property type="entry name" value="Sigma_54_int_dom_CS"/>
</dbReference>
<protein>
    <recommendedName>
        <fullName evidence="6">Sigma-54 factor interaction domain-containing protein</fullName>
    </recommendedName>
</protein>
<evidence type="ECO:0000313" key="7">
    <source>
        <dbReference type="EMBL" id="PLW70350.1"/>
    </source>
</evidence>
<dbReference type="RefSeq" id="WP_101517282.1">
    <property type="nucleotide sequence ID" value="NZ_PKUS01000002.1"/>
</dbReference>
<comment type="caution">
    <text evidence="7">The sequence shown here is derived from an EMBL/GenBank/DDBJ whole genome shotgun (WGS) entry which is preliminary data.</text>
</comment>
<dbReference type="PROSITE" id="PS00688">
    <property type="entry name" value="SIGMA54_INTERACT_3"/>
    <property type="match status" value="1"/>
</dbReference>
<dbReference type="InterPro" id="IPR058031">
    <property type="entry name" value="AAA_lid_NorR"/>
</dbReference>
<dbReference type="SUPFAM" id="SSF52540">
    <property type="entry name" value="P-loop containing nucleoside triphosphate hydrolases"/>
    <property type="match status" value="1"/>
</dbReference>
<gene>
    <name evidence="7" type="ORF">C0039_03860</name>
</gene>
<dbReference type="InterPro" id="IPR002078">
    <property type="entry name" value="Sigma_54_int"/>
</dbReference>
<dbReference type="InterPro" id="IPR027417">
    <property type="entry name" value="P-loop_NTPase"/>
</dbReference>
<dbReference type="AlphaFoldDB" id="A0A2N5X794"/>
<evidence type="ECO:0000259" key="6">
    <source>
        <dbReference type="PROSITE" id="PS50045"/>
    </source>
</evidence>
<evidence type="ECO:0000313" key="8">
    <source>
        <dbReference type="Proteomes" id="UP000235005"/>
    </source>
</evidence>
<dbReference type="Pfam" id="PF25601">
    <property type="entry name" value="AAA_lid_14"/>
    <property type="match status" value="1"/>
</dbReference>
<dbReference type="Gene3D" id="1.10.8.60">
    <property type="match status" value="1"/>
</dbReference>
<name>A0A2N5X794_9GAMM</name>
<dbReference type="EMBL" id="PKUS01000002">
    <property type="protein sequence ID" value="PLW70350.1"/>
    <property type="molecule type" value="Genomic_DNA"/>
</dbReference>
<reference evidence="7 8" key="1">
    <citation type="submission" date="2018-01" db="EMBL/GenBank/DDBJ databases">
        <title>The draft genome sequence of Halioglobus lutimaris HF004.</title>
        <authorList>
            <person name="Du Z.-J."/>
            <person name="Shi M.-J."/>
        </authorList>
    </citation>
    <scope>NUCLEOTIDE SEQUENCE [LARGE SCALE GENOMIC DNA]</scope>
    <source>
        <strain evidence="7 8">HF004</strain>
    </source>
</reference>
<dbReference type="OrthoDB" id="9804019at2"/>
<evidence type="ECO:0000256" key="4">
    <source>
        <dbReference type="ARBA" id="ARBA00023125"/>
    </source>
</evidence>
<dbReference type="PROSITE" id="PS50045">
    <property type="entry name" value="SIGMA54_INTERACT_4"/>
    <property type="match status" value="1"/>
</dbReference>
<dbReference type="GO" id="GO:0005524">
    <property type="term" value="F:ATP binding"/>
    <property type="evidence" value="ECO:0007669"/>
    <property type="project" value="UniProtKB-KW"/>
</dbReference>
<evidence type="ECO:0000256" key="3">
    <source>
        <dbReference type="ARBA" id="ARBA00023015"/>
    </source>
</evidence>
<dbReference type="Gene3D" id="3.40.50.300">
    <property type="entry name" value="P-loop containing nucleotide triphosphate hydrolases"/>
    <property type="match status" value="1"/>
</dbReference>
<dbReference type="Pfam" id="PF00158">
    <property type="entry name" value="Sigma54_activat"/>
    <property type="match status" value="1"/>
</dbReference>
<dbReference type="InterPro" id="IPR025943">
    <property type="entry name" value="Sigma_54_int_dom_ATP-bd_2"/>
</dbReference>
<dbReference type="CDD" id="cd00009">
    <property type="entry name" value="AAA"/>
    <property type="match status" value="1"/>
</dbReference>
<dbReference type="GO" id="GO:0006355">
    <property type="term" value="P:regulation of DNA-templated transcription"/>
    <property type="evidence" value="ECO:0007669"/>
    <property type="project" value="InterPro"/>
</dbReference>
<feature type="domain" description="Sigma-54 factor interaction" evidence="6">
    <location>
        <begin position="156"/>
        <end position="393"/>
    </location>
</feature>